<dbReference type="InterPro" id="IPR036515">
    <property type="entry name" value="Transposase_17_sf"/>
</dbReference>
<reference evidence="2 3" key="1">
    <citation type="submission" date="2020-01" db="EMBL/GenBank/DDBJ databases">
        <title>Genomes of bacteria type strains.</title>
        <authorList>
            <person name="Chen J."/>
            <person name="Zhu S."/>
            <person name="Yang J."/>
        </authorList>
    </citation>
    <scope>NUCLEOTIDE SEQUENCE [LARGE SCALE GENOMIC DNA]</scope>
    <source>
        <strain evidence="2 3">LMG 22958</strain>
    </source>
</reference>
<dbReference type="PANTHER" id="PTHR34322">
    <property type="entry name" value="TRANSPOSASE, Y1_TNP DOMAIN-CONTAINING"/>
    <property type="match status" value="1"/>
</dbReference>
<name>A0A6L9MRX6_9ALTE</name>
<keyword evidence="3" id="KW-1185">Reference proteome</keyword>
<evidence type="ECO:0000259" key="1">
    <source>
        <dbReference type="SMART" id="SM01321"/>
    </source>
</evidence>
<dbReference type="RefSeq" id="WP_163110623.1">
    <property type="nucleotide sequence ID" value="NZ_JAAAWP010000002.1"/>
</dbReference>
<evidence type="ECO:0000313" key="2">
    <source>
        <dbReference type="EMBL" id="NDW20939.1"/>
    </source>
</evidence>
<gene>
    <name evidence="2" type="ORF">GTW09_05370</name>
</gene>
<proteinExistence type="predicted"/>
<dbReference type="SUPFAM" id="SSF143422">
    <property type="entry name" value="Transposase IS200-like"/>
    <property type="match status" value="1"/>
</dbReference>
<comment type="caution">
    <text evidence="2">The sequence shown here is derived from an EMBL/GenBank/DDBJ whole genome shotgun (WGS) entry which is preliminary data.</text>
</comment>
<dbReference type="PANTHER" id="PTHR34322:SF2">
    <property type="entry name" value="TRANSPOSASE IS200-LIKE DOMAIN-CONTAINING PROTEIN"/>
    <property type="match status" value="1"/>
</dbReference>
<evidence type="ECO:0000313" key="3">
    <source>
        <dbReference type="Proteomes" id="UP000478837"/>
    </source>
</evidence>
<dbReference type="SMART" id="SM01321">
    <property type="entry name" value="Y1_Tnp"/>
    <property type="match status" value="1"/>
</dbReference>
<dbReference type="GO" id="GO:0006313">
    <property type="term" value="P:DNA transposition"/>
    <property type="evidence" value="ECO:0007669"/>
    <property type="project" value="InterPro"/>
</dbReference>
<dbReference type="AlphaFoldDB" id="A0A6L9MRX6"/>
<dbReference type="GO" id="GO:0004803">
    <property type="term" value="F:transposase activity"/>
    <property type="evidence" value="ECO:0007669"/>
    <property type="project" value="InterPro"/>
</dbReference>
<dbReference type="Proteomes" id="UP000478837">
    <property type="component" value="Unassembled WGS sequence"/>
</dbReference>
<dbReference type="Gene3D" id="3.30.70.1290">
    <property type="entry name" value="Transposase IS200-like"/>
    <property type="match status" value="1"/>
</dbReference>
<dbReference type="GO" id="GO:0003677">
    <property type="term" value="F:DNA binding"/>
    <property type="evidence" value="ECO:0007669"/>
    <property type="project" value="InterPro"/>
</dbReference>
<feature type="domain" description="Transposase IS200-like" evidence="1">
    <location>
        <begin position="13"/>
        <end position="199"/>
    </location>
</feature>
<sequence>MPLPRYKQINTDITPYYHCTSRCVRQSFLCGKDVKTGINYEHRRKWFTDRLHKLTQAFAIDLCAYAVMHNHIHVVLHIAKGRAEGWSMDEVFLRWRMFYKCPPVVRFYLENRALEKEGSASNPQACSEAELNELKALSVQYRERLQSVSWFMRLLNEYIARRANKEDDCKGYFWERRFRSQAILDEKALAAVMAYVDLNPIRANIATSLNNSKYTSIHYRLNAHKARKRPKYLMLFKDQAPNVKDCKDKSPSALALNNTAHLSFNFHDYKELLCATLTAKQTKTNREPPRFPTRLLSTLGLEQKKWHIITSRFEMLFSGPVGEPDNMTTFAEKCNRGTRPNVKNAIQYLS</sequence>
<accession>A0A6L9MRX6</accession>
<dbReference type="InterPro" id="IPR002686">
    <property type="entry name" value="Transposase_17"/>
</dbReference>
<organism evidence="2 3">
    <name type="scientific">Alteromonas hispanica</name>
    <dbReference type="NCBI Taxonomy" id="315421"/>
    <lineage>
        <taxon>Bacteria</taxon>
        <taxon>Pseudomonadati</taxon>
        <taxon>Pseudomonadota</taxon>
        <taxon>Gammaproteobacteria</taxon>
        <taxon>Alteromonadales</taxon>
        <taxon>Alteromonadaceae</taxon>
        <taxon>Alteromonas/Salinimonas group</taxon>
        <taxon>Alteromonas</taxon>
    </lineage>
</organism>
<dbReference type="EMBL" id="JAAAWP010000002">
    <property type="protein sequence ID" value="NDW20939.1"/>
    <property type="molecule type" value="Genomic_DNA"/>
</dbReference>
<protein>
    <recommendedName>
        <fullName evidence="1">Transposase IS200-like domain-containing protein</fullName>
    </recommendedName>
</protein>